<feature type="compositionally biased region" description="Pro residues" evidence="3">
    <location>
        <begin position="40"/>
        <end position="49"/>
    </location>
</feature>
<gene>
    <name evidence="6" type="ORF">DRB17_10235</name>
</gene>
<dbReference type="InterPro" id="IPR022211">
    <property type="entry name" value="PHBC_N"/>
</dbReference>
<evidence type="ECO:0000256" key="1">
    <source>
        <dbReference type="ARBA" id="ARBA00022679"/>
    </source>
</evidence>
<sequence length="637" mass="72488">MAEGSQTPPSDAAAKKSARKDETHRHKTRPATHRRHHRPPPSARAPAPQPDHRDEEAGPRSIIPMPLGTETIDRLAHANMGRITANLSPASIGQAFADWAMHLASSPGKQVELGVKALRKATRLGMYTVEYAANPRTAPCIEPLPNDHRFDEACWCQWPFNLFYQGFLLNQQWWWNATTDVRGVSDAHEHRVQFATRQMLDTLAPANFPWTNPQVIETTLREGGNNFVRGWQHFLEDVERQTTGQPPVGAENFQPGRDVAVTKGKVVYRNKLVELIQYEPTTETVHPEPVLIIPAWIMKYYILDLSPENSLIRWLRDQGHTVFCVSWRNPGAEDRDLSMEDYRRNGIEYVRGVVQEIVPERNIHAVGYCIGGTLLAIEAARMARDEDDAFASLTFLATQVDFEEPGELQLFIDESEVTYLEDIMWSQGYLDTKQMAGAFQMLRSNDLIWSRVIGEYMLGERSKMFDLMAWNADATRMPYRMHSEYLRHLFLNNDLAHGRYEVQSRPVALTDIRVPIFSVGTEKDHIAPWRSVYKIHLLSDTDVTFALTSGGHNAGIVSEPGHPRRHYRVQTTRATDPYRDPDTWLAVASNHEGSWWPEWQRWLSKHSGRKVQPPGMGNAKAGYPPLADAPGAYIHQR</sequence>
<dbReference type="InterPro" id="IPR010941">
    <property type="entry name" value="PhaC_N"/>
</dbReference>
<dbReference type="RefSeq" id="WP_114582108.1">
    <property type="nucleotide sequence ID" value="NZ_QPMH01000008.1"/>
</dbReference>
<evidence type="ECO:0000259" key="4">
    <source>
        <dbReference type="Pfam" id="PF07167"/>
    </source>
</evidence>
<dbReference type="InterPro" id="IPR029058">
    <property type="entry name" value="AB_hydrolase_fold"/>
</dbReference>
<organism evidence="6 7">
    <name type="scientific">Ferruginivarius sediminum</name>
    <dbReference type="NCBI Taxonomy" id="2661937"/>
    <lineage>
        <taxon>Bacteria</taxon>
        <taxon>Pseudomonadati</taxon>
        <taxon>Pseudomonadota</taxon>
        <taxon>Alphaproteobacteria</taxon>
        <taxon>Rhodospirillales</taxon>
        <taxon>Rhodospirillaceae</taxon>
        <taxon>Ferruginivarius</taxon>
    </lineage>
</organism>
<feature type="domain" description="Poly-beta-hydroxybutyrate polymerase N-terminal" evidence="4">
    <location>
        <begin position="146"/>
        <end position="315"/>
    </location>
</feature>
<dbReference type="Gene3D" id="3.40.50.1820">
    <property type="entry name" value="alpha/beta hydrolase"/>
    <property type="match status" value="1"/>
</dbReference>
<accession>A0A369TBH3</accession>
<dbReference type="EMBL" id="QPMH01000008">
    <property type="protein sequence ID" value="RDD61864.1"/>
    <property type="molecule type" value="Genomic_DNA"/>
</dbReference>
<dbReference type="Pfam" id="PF07167">
    <property type="entry name" value="PhaC_N"/>
    <property type="match status" value="1"/>
</dbReference>
<reference evidence="6 7" key="1">
    <citation type="submission" date="2018-07" db="EMBL/GenBank/DDBJ databases">
        <title>Venubactetium sediminum gen. nov., sp. nov., isolated from a marine solar saltern.</title>
        <authorList>
            <person name="Wang S."/>
        </authorList>
    </citation>
    <scope>NUCLEOTIDE SEQUENCE [LARGE SCALE GENOMIC DNA]</scope>
    <source>
        <strain evidence="6 7">WD2A32</strain>
    </source>
</reference>
<keyword evidence="1" id="KW-0808">Transferase</keyword>
<dbReference type="InterPro" id="IPR051321">
    <property type="entry name" value="PHA/PHB_synthase"/>
</dbReference>
<dbReference type="Proteomes" id="UP000253941">
    <property type="component" value="Unassembled WGS sequence"/>
</dbReference>
<dbReference type="SUPFAM" id="SSF53474">
    <property type="entry name" value="alpha/beta-Hydrolases"/>
    <property type="match status" value="1"/>
</dbReference>
<keyword evidence="6" id="KW-0378">Hydrolase</keyword>
<proteinExistence type="predicted"/>
<name>A0A369TBH3_9PROT</name>
<keyword evidence="7" id="KW-1185">Reference proteome</keyword>
<dbReference type="PANTHER" id="PTHR36837">
    <property type="entry name" value="POLY(3-HYDROXYALKANOATE) POLYMERASE SUBUNIT PHAC"/>
    <property type="match status" value="1"/>
</dbReference>
<evidence type="ECO:0000259" key="5">
    <source>
        <dbReference type="Pfam" id="PF12551"/>
    </source>
</evidence>
<protein>
    <submittedName>
        <fullName evidence="6">Alpha/beta fold hydrolase</fullName>
    </submittedName>
</protein>
<feature type="domain" description="Poly-beta-hydroxybutyrate polymerase N-terminal" evidence="5">
    <location>
        <begin position="69"/>
        <end position="109"/>
    </location>
</feature>
<keyword evidence="2" id="KW-0012">Acyltransferase</keyword>
<comment type="caution">
    <text evidence="6">The sequence shown here is derived from an EMBL/GenBank/DDBJ whole genome shotgun (WGS) entry which is preliminary data.</text>
</comment>
<feature type="compositionally biased region" description="Basic residues" evidence="3">
    <location>
        <begin position="25"/>
        <end position="39"/>
    </location>
</feature>
<dbReference type="AlphaFoldDB" id="A0A369TBH3"/>
<evidence type="ECO:0000313" key="6">
    <source>
        <dbReference type="EMBL" id="RDD61864.1"/>
    </source>
</evidence>
<evidence type="ECO:0000313" key="7">
    <source>
        <dbReference type="Proteomes" id="UP000253941"/>
    </source>
</evidence>
<dbReference type="Pfam" id="PF12551">
    <property type="entry name" value="PHBC_N"/>
    <property type="match status" value="1"/>
</dbReference>
<dbReference type="GO" id="GO:0016787">
    <property type="term" value="F:hydrolase activity"/>
    <property type="evidence" value="ECO:0007669"/>
    <property type="project" value="UniProtKB-KW"/>
</dbReference>
<dbReference type="GO" id="GO:0042619">
    <property type="term" value="P:poly-hydroxybutyrate biosynthetic process"/>
    <property type="evidence" value="ECO:0007669"/>
    <property type="project" value="InterPro"/>
</dbReference>
<evidence type="ECO:0000256" key="2">
    <source>
        <dbReference type="ARBA" id="ARBA00023315"/>
    </source>
</evidence>
<evidence type="ECO:0000256" key="3">
    <source>
        <dbReference type="SAM" id="MobiDB-lite"/>
    </source>
</evidence>
<dbReference type="GO" id="GO:0016746">
    <property type="term" value="F:acyltransferase activity"/>
    <property type="evidence" value="ECO:0007669"/>
    <property type="project" value="UniProtKB-KW"/>
</dbReference>
<feature type="region of interest" description="Disordered" evidence="3">
    <location>
        <begin position="607"/>
        <end position="629"/>
    </location>
</feature>
<feature type="region of interest" description="Disordered" evidence="3">
    <location>
        <begin position="1"/>
        <end position="66"/>
    </location>
</feature>
<dbReference type="PANTHER" id="PTHR36837:SF5">
    <property type="entry name" value="POLY-3-HYDROXYBUTYRATE SYNTHASE"/>
    <property type="match status" value="1"/>
</dbReference>